<dbReference type="EMBL" id="CAJHJT010000056">
    <property type="protein sequence ID" value="CAD7013035.1"/>
    <property type="molecule type" value="Genomic_DNA"/>
</dbReference>
<sequence length="133" mass="15310">MKVIFPLSVVVCVAYAMALPSKVSTTYSDNYPAFKADFTNLNPDNIYIRILMDLDNRIRRCIYPNSIENILTILQNTCVPPKCDFKKLLWYMDTMYNNAATMADDSWNNNKVKKNFDEIDKTSASFSTLNQLI</sequence>
<gene>
    <name evidence="2" type="ORF">CCAP1982_LOCUS21119</name>
</gene>
<dbReference type="AlphaFoldDB" id="A0A811VAY3"/>
<protein>
    <submittedName>
        <fullName evidence="2">(Mediterranean fruit fly) hypothetical protein</fullName>
    </submittedName>
</protein>
<organism evidence="2 3">
    <name type="scientific">Ceratitis capitata</name>
    <name type="common">Mediterranean fruit fly</name>
    <name type="synonym">Tephritis capitata</name>
    <dbReference type="NCBI Taxonomy" id="7213"/>
    <lineage>
        <taxon>Eukaryota</taxon>
        <taxon>Metazoa</taxon>
        <taxon>Ecdysozoa</taxon>
        <taxon>Arthropoda</taxon>
        <taxon>Hexapoda</taxon>
        <taxon>Insecta</taxon>
        <taxon>Pterygota</taxon>
        <taxon>Neoptera</taxon>
        <taxon>Endopterygota</taxon>
        <taxon>Diptera</taxon>
        <taxon>Brachycera</taxon>
        <taxon>Muscomorpha</taxon>
        <taxon>Tephritoidea</taxon>
        <taxon>Tephritidae</taxon>
        <taxon>Ceratitis</taxon>
        <taxon>Ceratitis</taxon>
    </lineage>
</organism>
<evidence type="ECO:0000313" key="2">
    <source>
        <dbReference type="EMBL" id="CAD7013035.1"/>
    </source>
</evidence>
<accession>A0A811VAY3</accession>
<keyword evidence="1" id="KW-0732">Signal</keyword>
<feature type="signal peptide" evidence="1">
    <location>
        <begin position="1"/>
        <end position="18"/>
    </location>
</feature>
<dbReference type="Proteomes" id="UP000606786">
    <property type="component" value="Unassembled WGS sequence"/>
</dbReference>
<evidence type="ECO:0000256" key="1">
    <source>
        <dbReference type="SAM" id="SignalP"/>
    </source>
</evidence>
<reference evidence="2" key="1">
    <citation type="submission" date="2020-11" db="EMBL/GenBank/DDBJ databases">
        <authorList>
            <person name="Whitehead M."/>
        </authorList>
    </citation>
    <scope>NUCLEOTIDE SEQUENCE</scope>
    <source>
        <strain evidence="2">EGII</strain>
    </source>
</reference>
<comment type="caution">
    <text evidence="2">The sequence shown here is derived from an EMBL/GenBank/DDBJ whole genome shotgun (WGS) entry which is preliminary data.</text>
</comment>
<dbReference type="OrthoDB" id="7914393at2759"/>
<proteinExistence type="predicted"/>
<evidence type="ECO:0000313" key="3">
    <source>
        <dbReference type="Proteomes" id="UP000606786"/>
    </source>
</evidence>
<name>A0A811VAY3_CERCA</name>
<feature type="chain" id="PRO_5032355023" evidence="1">
    <location>
        <begin position="19"/>
        <end position="133"/>
    </location>
</feature>
<keyword evidence="3" id="KW-1185">Reference proteome</keyword>